<reference evidence="4 5" key="1">
    <citation type="submission" date="2024-07" db="EMBL/GenBank/DDBJ databases">
        <title>Novosphingobium kalidii RD2P27.</title>
        <authorList>
            <person name="Sun J.-Q."/>
        </authorList>
    </citation>
    <scope>NUCLEOTIDE SEQUENCE [LARGE SCALE GENOMIC DNA]</scope>
    <source>
        <strain evidence="4 5">RD2P27</strain>
    </source>
</reference>
<proteinExistence type="predicted"/>
<evidence type="ECO:0000259" key="3">
    <source>
        <dbReference type="PROSITE" id="PS51186"/>
    </source>
</evidence>
<evidence type="ECO:0000256" key="1">
    <source>
        <dbReference type="ARBA" id="ARBA00022679"/>
    </source>
</evidence>
<dbReference type="NCBIfam" id="NF007807">
    <property type="entry name" value="PRK10514.1"/>
    <property type="match status" value="1"/>
</dbReference>
<protein>
    <submittedName>
        <fullName evidence="4">Acetyltransferase</fullName>
    </submittedName>
</protein>
<evidence type="ECO:0000256" key="2">
    <source>
        <dbReference type="ARBA" id="ARBA00023315"/>
    </source>
</evidence>
<dbReference type="Proteomes" id="UP001548713">
    <property type="component" value="Unassembled WGS sequence"/>
</dbReference>
<dbReference type="PANTHER" id="PTHR43800:SF1">
    <property type="entry name" value="PEPTIDYL-LYSINE N-ACETYLTRANSFERASE YJAB"/>
    <property type="match status" value="1"/>
</dbReference>
<feature type="domain" description="N-acetyltransferase" evidence="3">
    <location>
        <begin position="1"/>
        <end position="145"/>
    </location>
</feature>
<dbReference type="InterPro" id="IPR016181">
    <property type="entry name" value="Acyl_CoA_acyltransferase"/>
</dbReference>
<name>A0ABV2D6I8_9SPHN</name>
<dbReference type="Gene3D" id="3.40.630.30">
    <property type="match status" value="1"/>
</dbReference>
<accession>A0ABV2D6I8</accession>
<dbReference type="Pfam" id="PF13508">
    <property type="entry name" value="Acetyltransf_7"/>
    <property type="match status" value="1"/>
</dbReference>
<dbReference type="SUPFAM" id="SSF55729">
    <property type="entry name" value="Acyl-CoA N-acyltransferases (Nat)"/>
    <property type="match status" value="1"/>
</dbReference>
<keyword evidence="1" id="KW-0808">Transferase</keyword>
<dbReference type="PANTHER" id="PTHR43800">
    <property type="entry name" value="PEPTIDYL-LYSINE N-ACETYLTRANSFERASE YJAB"/>
    <property type="match status" value="1"/>
</dbReference>
<comment type="caution">
    <text evidence="4">The sequence shown here is derived from an EMBL/GenBank/DDBJ whole genome shotgun (WGS) entry which is preliminary data.</text>
</comment>
<keyword evidence="5" id="KW-1185">Reference proteome</keyword>
<organism evidence="4 5">
    <name type="scientific">Novosphingobium kalidii</name>
    <dbReference type="NCBI Taxonomy" id="3230299"/>
    <lineage>
        <taxon>Bacteria</taxon>
        <taxon>Pseudomonadati</taxon>
        <taxon>Pseudomonadota</taxon>
        <taxon>Alphaproteobacteria</taxon>
        <taxon>Sphingomonadales</taxon>
        <taxon>Sphingomonadaceae</taxon>
        <taxon>Novosphingobium</taxon>
    </lineage>
</organism>
<sequence>MKLREGTAADAPRAFAIWRGAVDATHGFLSPADKSSIAAMVHDLLRTAPLTIAEDDGGEPQGFMIFADGVIEALFVDPEAHGRGYGSALVAHAISLDPQARVDANEQATNASPFYEARGFVRVGRSERDSAGRPYPIIHLRHPGPEAAIT</sequence>
<dbReference type="CDD" id="cd04301">
    <property type="entry name" value="NAT_SF"/>
    <property type="match status" value="1"/>
</dbReference>
<dbReference type="PROSITE" id="PS51186">
    <property type="entry name" value="GNAT"/>
    <property type="match status" value="1"/>
</dbReference>
<gene>
    <name evidence="4" type="ORF">ABVV53_15965</name>
</gene>
<dbReference type="EMBL" id="JBEWLY010000025">
    <property type="protein sequence ID" value="MET1756939.1"/>
    <property type="molecule type" value="Genomic_DNA"/>
</dbReference>
<dbReference type="RefSeq" id="WP_353985427.1">
    <property type="nucleotide sequence ID" value="NZ_JBEWLY010000025.1"/>
</dbReference>
<dbReference type="InterPro" id="IPR000182">
    <property type="entry name" value="GNAT_dom"/>
</dbReference>
<evidence type="ECO:0000313" key="4">
    <source>
        <dbReference type="EMBL" id="MET1756939.1"/>
    </source>
</evidence>
<evidence type="ECO:0000313" key="5">
    <source>
        <dbReference type="Proteomes" id="UP001548713"/>
    </source>
</evidence>
<keyword evidence="2" id="KW-0012">Acyltransferase</keyword>